<dbReference type="InterPro" id="IPR026902">
    <property type="entry name" value="RnfC_N"/>
</dbReference>
<feature type="compositionally biased region" description="Basic and acidic residues" evidence="9">
    <location>
        <begin position="493"/>
        <end position="504"/>
    </location>
</feature>
<sequence length="518" mass="56990">MPAMLRKLAQRLGVLQHSFAGGVHPEMYKVTAALPIEEAAITPVHILPMKQHIGEACSPLVRVGDRVLRGQKIAKSEGYLSVPVHAPTSGRVVKIEEHAIPHPSGMGMPSIFIESDGDDKRDESLDPLSGWREMNPATLRERARMCGLAGLGGAVFPTFIKLIQDKRFPIETVILNGIECEPWLTNDHRLMLEQPDEILSGLAIIMHMVGASSGIIAIEDNKPDAADVMREALARTPDMEGVRVVVLPTRYPQGSEKQLIYSLTGKEVPAGRLPMHIGVICQNVGTSRALHDAVVLGHPLTERLVTVSGDAVTNPANMRVRLGMPVRSLFASRGLDDLNGLHILHGGPMMGERLKSVDVPVIKSTTGLLAMRTETMMLAHTEEQPCIRCGHCSEACPIHLVPNLLADACRSDQFDRAENYQLFDCIECGSCSYVCPANIPLVHYFRYGKGQIAQQRREQVFAEASRKRSEARDARIARENAEKAARRQRVRREKAPVKPVESKGDINAGDEQNREEKS</sequence>
<keyword evidence="1 8" id="KW-0813">Transport</keyword>
<feature type="binding site" evidence="8">
    <location>
        <position position="386"/>
    </location>
    <ligand>
        <name>[4Fe-4S] cluster</name>
        <dbReference type="ChEBI" id="CHEBI:49883"/>
        <label>1</label>
    </ligand>
</feature>
<feature type="binding site" evidence="8">
    <location>
        <position position="389"/>
    </location>
    <ligand>
        <name>[4Fe-4S] cluster</name>
        <dbReference type="ChEBI" id="CHEBI:49883"/>
        <label>1</label>
    </ligand>
</feature>
<dbReference type="InterPro" id="IPR011538">
    <property type="entry name" value="Nuo51_FMN-bd"/>
</dbReference>
<keyword evidence="8" id="KW-1278">Translocase</keyword>
<evidence type="ECO:0000259" key="10">
    <source>
        <dbReference type="PROSITE" id="PS51379"/>
    </source>
</evidence>
<dbReference type="Gene3D" id="3.30.70.20">
    <property type="match status" value="1"/>
</dbReference>
<dbReference type="InterPro" id="IPR017900">
    <property type="entry name" value="4Fe4S_Fe_S_CS"/>
</dbReference>
<dbReference type="AlphaFoldDB" id="A0A2K8L5P1"/>
<dbReference type="GO" id="GO:0022900">
    <property type="term" value="P:electron transport chain"/>
    <property type="evidence" value="ECO:0007669"/>
    <property type="project" value="UniProtKB-UniRule"/>
</dbReference>
<feature type="binding site" evidence="8">
    <location>
        <position position="435"/>
    </location>
    <ligand>
        <name>[4Fe-4S] cluster</name>
        <dbReference type="ChEBI" id="CHEBI:49883"/>
        <label>1</label>
    </ligand>
</feature>
<evidence type="ECO:0000256" key="1">
    <source>
        <dbReference type="ARBA" id="ARBA00022448"/>
    </source>
</evidence>
<name>A0A2K8L5P1_9PROT</name>
<dbReference type="OrthoDB" id="9767754at2"/>
<proteinExistence type="inferred from homology"/>
<dbReference type="RefSeq" id="WP_100265888.1">
    <property type="nucleotide sequence ID" value="NZ_CP018800.1"/>
</dbReference>
<feature type="binding site" evidence="8">
    <location>
        <position position="392"/>
    </location>
    <ligand>
        <name>[4Fe-4S] cluster</name>
        <dbReference type="ChEBI" id="CHEBI:49883"/>
        <label>1</label>
    </ligand>
</feature>
<dbReference type="InterPro" id="IPR010208">
    <property type="entry name" value="Ion_transpt_RnfC/RsxC"/>
</dbReference>
<dbReference type="EMBL" id="CP018800">
    <property type="protein sequence ID" value="ATX82553.1"/>
    <property type="molecule type" value="Genomic_DNA"/>
</dbReference>
<evidence type="ECO:0000256" key="2">
    <source>
        <dbReference type="ARBA" id="ARBA00022485"/>
    </source>
</evidence>
<dbReference type="KEGG" id="mfn:Ga0123462_1704"/>
<dbReference type="InterPro" id="IPR037225">
    <property type="entry name" value="Nuo51_FMN-bd_sf"/>
</dbReference>
<keyword evidence="6 8" id="KW-0408">Iron</keyword>
<keyword evidence="2 8" id="KW-0004">4Fe-4S</keyword>
<feature type="compositionally biased region" description="Basic and acidic residues" evidence="9">
    <location>
        <begin position="464"/>
        <end position="485"/>
    </location>
</feature>
<comment type="cofactor">
    <cofactor evidence="8">
        <name>[4Fe-4S] cluster</name>
        <dbReference type="ChEBI" id="CHEBI:49883"/>
    </cofactor>
    <text evidence="8">Binds 2 [4Fe-4S] clusters per subunit.</text>
</comment>
<accession>A0A2K8L5P1</accession>
<keyword evidence="3 8" id="KW-0479">Metal-binding</keyword>
<dbReference type="NCBIfam" id="NF003454">
    <property type="entry name" value="PRK05035.1"/>
    <property type="match status" value="1"/>
</dbReference>
<feature type="binding site" evidence="8">
    <location>
        <position position="428"/>
    </location>
    <ligand>
        <name>[4Fe-4S] cluster</name>
        <dbReference type="ChEBI" id="CHEBI:49883"/>
        <label>2</label>
    </ligand>
</feature>
<dbReference type="Gene3D" id="3.40.50.11540">
    <property type="entry name" value="NADH-ubiquinone oxidoreductase 51kDa subunit"/>
    <property type="match status" value="1"/>
</dbReference>
<feature type="binding site" evidence="8">
    <location>
        <position position="425"/>
    </location>
    <ligand>
        <name>[4Fe-4S] cluster</name>
        <dbReference type="ChEBI" id="CHEBI:49883"/>
        <label>2</label>
    </ligand>
</feature>
<evidence type="ECO:0000256" key="6">
    <source>
        <dbReference type="ARBA" id="ARBA00023004"/>
    </source>
</evidence>
<dbReference type="GO" id="GO:0051539">
    <property type="term" value="F:4 iron, 4 sulfur cluster binding"/>
    <property type="evidence" value="ECO:0007669"/>
    <property type="project" value="UniProtKB-KW"/>
</dbReference>
<dbReference type="PANTHER" id="PTHR43034:SF2">
    <property type="entry name" value="ION-TRANSLOCATING OXIDOREDUCTASE COMPLEX SUBUNIT C"/>
    <property type="match status" value="1"/>
</dbReference>
<dbReference type="Pfam" id="PF01512">
    <property type="entry name" value="Complex1_51K"/>
    <property type="match status" value="1"/>
</dbReference>
<dbReference type="GO" id="GO:0009055">
    <property type="term" value="F:electron transfer activity"/>
    <property type="evidence" value="ECO:0007669"/>
    <property type="project" value="InterPro"/>
</dbReference>
<dbReference type="InterPro" id="IPR017896">
    <property type="entry name" value="4Fe4S_Fe-S-bd"/>
</dbReference>
<comment type="subcellular location">
    <subcellularLocation>
        <location evidence="8">Cell inner membrane</location>
        <topology evidence="8">Peripheral membrane protein</topology>
    </subcellularLocation>
</comment>
<keyword evidence="5 8" id="KW-0249">Electron transport</keyword>
<dbReference type="PROSITE" id="PS00198">
    <property type="entry name" value="4FE4S_FER_1"/>
    <property type="match status" value="1"/>
</dbReference>
<dbReference type="GO" id="GO:0046872">
    <property type="term" value="F:metal ion binding"/>
    <property type="evidence" value="ECO:0007669"/>
    <property type="project" value="UniProtKB-KW"/>
</dbReference>
<comment type="subunit">
    <text evidence="8">The complex is composed of six subunits: RnfA, RnfB, RnfC, RnfD, RnfE and RnfG.</text>
</comment>
<dbReference type="Proteomes" id="UP000231637">
    <property type="component" value="Chromosome"/>
</dbReference>
<gene>
    <name evidence="8" type="primary">rnfC</name>
    <name evidence="11" type="ORF">Ga0123462_1704</name>
</gene>
<reference evidence="11 12" key="1">
    <citation type="submission" date="2016-12" db="EMBL/GenBank/DDBJ databases">
        <title>Isolation and genomic insights into novel planktonic Zetaproteobacteria from stratified waters of the Chesapeake Bay.</title>
        <authorList>
            <person name="McAllister S.M."/>
            <person name="Kato S."/>
            <person name="Chan C.S."/>
            <person name="Chiu B.K."/>
            <person name="Field E.K."/>
        </authorList>
    </citation>
    <scope>NUCLEOTIDE SEQUENCE [LARGE SCALE GENOMIC DNA]</scope>
    <source>
        <strain evidence="11 12">CP-8</strain>
    </source>
</reference>
<comment type="function">
    <text evidence="8">Part of a membrane-bound complex that couples electron transfer with translocation of ions across the membrane.</text>
</comment>
<feature type="domain" description="4Fe-4S ferredoxin-type" evidence="10">
    <location>
        <begin position="416"/>
        <end position="445"/>
    </location>
</feature>
<keyword evidence="8" id="KW-0472">Membrane</keyword>
<dbReference type="Pfam" id="PF13237">
    <property type="entry name" value="Fer4_10"/>
    <property type="match status" value="1"/>
</dbReference>
<keyword evidence="8" id="KW-1003">Cell membrane</keyword>
<dbReference type="HAMAP" id="MF_00461">
    <property type="entry name" value="RsxC_RnfC"/>
    <property type="match status" value="1"/>
</dbReference>
<dbReference type="EC" id="7.-.-.-" evidence="8"/>
<feature type="binding site" evidence="8">
    <location>
        <position position="431"/>
    </location>
    <ligand>
        <name>[4Fe-4S] cluster</name>
        <dbReference type="ChEBI" id="CHEBI:49883"/>
        <label>2</label>
    </ligand>
</feature>
<dbReference type="GO" id="GO:0005886">
    <property type="term" value="C:plasma membrane"/>
    <property type="evidence" value="ECO:0007669"/>
    <property type="project" value="UniProtKB-SubCell"/>
</dbReference>
<keyword evidence="4 8" id="KW-0677">Repeat</keyword>
<keyword evidence="8" id="KW-0997">Cell inner membrane</keyword>
<evidence type="ECO:0000256" key="5">
    <source>
        <dbReference type="ARBA" id="ARBA00022982"/>
    </source>
</evidence>
<keyword evidence="7 8" id="KW-0411">Iron-sulfur</keyword>
<protein>
    <recommendedName>
        <fullName evidence="8">Ion-translocating oxidoreductase complex subunit C</fullName>
        <ecNumber evidence="8">7.-.-.-</ecNumber>
    </recommendedName>
    <alternativeName>
        <fullName evidence="8">Rnf electron transport complex subunit C</fullName>
    </alternativeName>
</protein>
<evidence type="ECO:0000256" key="7">
    <source>
        <dbReference type="ARBA" id="ARBA00023014"/>
    </source>
</evidence>
<feature type="domain" description="4Fe-4S ferredoxin-type" evidence="10">
    <location>
        <begin position="376"/>
        <end position="407"/>
    </location>
</feature>
<evidence type="ECO:0000256" key="4">
    <source>
        <dbReference type="ARBA" id="ARBA00022737"/>
    </source>
</evidence>
<feature type="region of interest" description="Disordered" evidence="9">
    <location>
        <begin position="464"/>
        <end position="518"/>
    </location>
</feature>
<dbReference type="Pfam" id="PF13375">
    <property type="entry name" value="RnfC_N"/>
    <property type="match status" value="1"/>
</dbReference>
<dbReference type="SUPFAM" id="SSF46548">
    <property type="entry name" value="alpha-helical ferredoxin"/>
    <property type="match status" value="1"/>
</dbReference>
<evidence type="ECO:0000313" key="12">
    <source>
        <dbReference type="Proteomes" id="UP000231637"/>
    </source>
</evidence>
<dbReference type="PROSITE" id="PS51379">
    <property type="entry name" value="4FE4S_FER_2"/>
    <property type="match status" value="2"/>
</dbReference>
<comment type="similarity">
    <text evidence="8">Belongs to the 4Fe4S bacterial-type ferredoxin family. RnfC subfamily.</text>
</comment>
<evidence type="ECO:0000313" key="11">
    <source>
        <dbReference type="EMBL" id="ATX82553.1"/>
    </source>
</evidence>
<dbReference type="SUPFAM" id="SSF142019">
    <property type="entry name" value="Nqo1 FMN-binding domain-like"/>
    <property type="match status" value="1"/>
</dbReference>
<evidence type="ECO:0000256" key="9">
    <source>
        <dbReference type="SAM" id="MobiDB-lite"/>
    </source>
</evidence>
<keyword evidence="12" id="KW-1185">Reference proteome</keyword>
<evidence type="ECO:0000256" key="3">
    <source>
        <dbReference type="ARBA" id="ARBA00022723"/>
    </source>
</evidence>
<feature type="binding site" evidence="8">
    <location>
        <position position="396"/>
    </location>
    <ligand>
        <name>[4Fe-4S] cluster</name>
        <dbReference type="ChEBI" id="CHEBI:49883"/>
        <label>2</label>
    </ligand>
</feature>
<organism evidence="11 12">
    <name type="scientific">Mariprofundus ferrinatatus</name>
    <dbReference type="NCBI Taxonomy" id="1921087"/>
    <lineage>
        <taxon>Bacteria</taxon>
        <taxon>Pseudomonadati</taxon>
        <taxon>Pseudomonadota</taxon>
        <taxon>Candidatius Mariprofundia</taxon>
        <taxon>Mariprofundales</taxon>
        <taxon>Mariprofundaceae</taxon>
        <taxon>Mariprofundus</taxon>
    </lineage>
</organism>
<evidence type="ECO:0000256" key="8">
    <source>
        <dbReference type="HAMAP-Rule" id="MF_00461"/>
    </source>
</evidence>
<dbReference type="PANTHER" id="PTHR43034">
    <property type="entry name" value="ION-TRANSLOCATING OXIDOREDUCTASE COMPLEX SUBUNIT C"/>
    <property type="match status" value="1"/>
</dbReference>
<dbReference type="NCBIfam" id="TIGR01945">
    <property type="entry name" value="rnfC"/>
    <property type="match status" value="1"/>
</dbReference>